<evidence type="ECO:0000256" key="4">
    <source>
        <dbReference type="ARBA" id="ARBA00023157"/>
    </source>
</evidence>
<accession>A0AAW1ZI90</accession>
<evidence type="ECO:0000256" key="3">
    <source>
        <dbReference type="ARBA" id="ARBA00022737"/>
    </source>
</evidence>
<name>A0AAW1ZI90_CULAL</name>
<evidence type="ECO:0000313" key="12">
    <source>
        <dbReference type="EMBL" id="KAK9960588.1"/>
    </source>
</evidence>
<dbReference type="Pfam" id="PF00020">
    <property type="entry name" value="TNFR_c6"/>
    <property type="match status" value="2"/>
</dbReference>
<evidence type="ECO:0000256" key="9">
    <source>
        <dbReference type="SAM" id="SignalP"/>
    </source>
</evidence>
<feature type="domain" description="TNFR-Cys" evidence="11">
    <location>
        <begin position="110"/>
        <end position="152"/>
    </location>
</feature>
<comment type="caution">
    <text evidence="12">The sequence shown here is derived from an EMBL/GenBank/DDBJ whole genome shotgun (WGS) entry which is preliminary data.</text>
</comment>
<feature type="disulfide bond" evidence="6">
    <location>
        <begin position="88"/>
        <end position="101"/>
    </location>
</feature>
<feature type="domain" description="TNFR-Cys" evidence="11">
    <location>
        <begin position="69"/>
        <end position="109"/>
    </location>
</feature>
<dbReference type="PANTHER" id="PTHR46861">
    <property type="entry name" value="TUMOR NECROSIS FACTOR RECEPTOR SUPERFAMILY MEMBER 1A"/>
    <property type="match status" value="1"/>
</dbReference>
<feature type="chain" id="PRO_5043934877" description="Tumor necrosis factor receptor 1" evidence="9">
    <location>
        <begin position="22"/>
        <end position="386"/>
    </location>
</feature>
<keyword evidence="2 9" id="KW-0732">Signal</keyword>
<dbReference type="InterPro" id="IPR011029">
    <property type="entry name" value="DEATH-like_dom_sf"/>
</dbReference>
<dbReference type="InterPro" id="IPR000488">
    <property type="entry name" value="Death_dom"/>
</dbReference>
<keyword evidence="8" id="KW-0812">Transmembrane</keyword>
<dbReference type="SMART" id="SM00208">
    <property type="entry name" value="TNFR"/>
    <property type="match status" value="3"/>
</dbReference>
<keyword evidence="13" id="KW-1185">Reference proteome</keyword>
<dbReference type="GO" id="GO:0006915">
    <property type="term" value="P:apoptotic process"/>
    <property type="evidence" value="ECO:0007669"/>
    <property type="project" value="UniProtKB-KW"/>
</dbReference>
<keyword evidence="7" id="KW-0175">Coiled coil</keyword>
<feature type="disulfide bond" evidence="6">
    <location>
        <begin position="70"/>
        <end position="85"/>
    </location>
</feature>
<evidence type="ECO:0000256" key="2">
    <source>
        <dbReference type="ARBA" id="ARBA00022729"/>
    </source>
</evidence>
<feature type="domain" description="Death" evidence="10">
    <location>
        <begin position="288"/>
        <end position="378"/>
    </location>
</feature>
<dbReference type="InterPro" id="IPR001368">
    <property type="entry name" value="TNFR/NGFR_Cys_rich_reg"/>
</dbReference>
<feature type="disulfide bond" evidence="6">
    <location>
        <begin position="91"/>
        <end position="109"/>
    </location>
</feature>
<feature type="repeat" description="TNFR-Cys" evidence="6">
    <location>
        <begin position="69"/>
        <end position="109"/>
    </location>
</feature>
<dbReference type="Proteomes" id="UP001479290">
    <property type="component" value="Unassembled WGS sequence"/>
</dbReference>
<evidence type="ECO:0000256" key="7">
    <source>
        <dbReference type="SAM" id="Coils"/>
    </source>
</evidence>
<comment type="caution">
    <text evidence="6">Lacks conserved residue(s) required for the propagation of feature annotation.</text>
</comment>
<dbReference type="Gene3D" id="1.10.533.10">
    <property type="entry name" value="Death Domain, Fas"/>
    <property type="match status" value="1"/>
</dbReference>
<dbReference type="SUPFAM" id="SSF47986">
    <property type="entry name" value="DEATH domain"/>
    <property type="match status" value="1"/>
</dbReference>
<dbReference type="Gene3D" id="2.10.50.10">
    <property type="entry name" value="Tumor Necrosis Factor Receptor, subunit A, domain 2"/>
    <property type="match status" value="1"/>
</dbReference>
<evidence type="ECO:0000313" key="13">
    <source>
        <dbReference type="Proteomes" id="UP001479290"/>
    </source>
</evidence>
<reference evidence="12 13" key="1">
    <citation type="submission" date="2024-05" db="EMBL/GenBank/DDBJ databases">
        <title>A high-quality chromosomal-level genome assembly of Topmouth culter (Culter alburnus).</title>
        <authorList>
            <person name="Zhao H."/>
        </authorList>
    </citation>
    <scope>NUCLEOTIDE SEQUENCE [LARGE SCALE GENOMIC DNA]</scope>
    <source>
        <strain evidence="12">CATC2023</strain>
        <tissue evidence="12">Muscle</tissue>
    </source>
</reference>
<feature type="transmembrane region" description="Helical" evidence="8">
    <location>
        <begin position="204"/>
        <end position="223"/>
    </location>
</feature>
<evidence type="ECO:0008006" key="14">
    <source>
        <dbReference type="Google" id="ProtNLM"/>
    </source>
</evidence>
<keyword evidence="1" id="KW-0053">Apoptosis</keyword>
<dbReference type="InterPro" id="IPR033994">
    <property type="entry name" value="TNFRSF1A_death"/>
</dbReference>
<evidence type="ECO:0000259" key="11">
    <source>
        <dbReference type="PROSITE" id="PS50050"/>
    </source>
</evidence>
<dbReference type="CDD" id="cd08313">
    <property type="entry name" value="Death_TNFR1"/>
    <property type="match status" value="1"/>
</dbReference>
<dbReference type="GO" id="GO:0043120">
    <property type="term" value="F:tumor necrosis factor binding"/>
    <property type="evidence" value="ECO:0007669"/>
    <property type="project" value="TreeGrafter"/>
</dbReference>
<keyword evidence="3" id="KW-0677">Repeat</keyword>
<evidence type="ECO:0000256" key="5">
    <source>
        <dbReference type="ARBA" id="ARBA00023180"/>
    </source>
</evidence>
<keyword evidence="8" id="KW-1133">Transmembrane helix</keyword>
<feature type="signal peptide" evidence="9">
    <location>
        <begin position="1"/>
        <end position="21"/>
    </location>
</feature>
<dbReference type="GO" id="GO:0006954">
    <property type="term" value="P:inflammatory response"/>
    <property type="evidence" value="ECO:0007669"/>
    <property type="project" value="TreeGrafter"/>
</dbReference>
<dbReference type="PROSITE" id="PS50050">
    <property type="entry name" value="TNFR_NGFR_2"/>
    <property type="match status" value="2"/>
</dbReference>
<keyword evidence="8" id="KW-0472">Membrane</keyword>
<gene>
    <name evidence="12" type="ORF">ABG768_008435</name>
</gene>
<feature type="coiled-coil region" evidence="7">
    <location>
        <begin position="303"/>
        <end position="330"/>
    </location>
</feature>
<protein>
    <recommendedName>
        <fullName evidence="14">Tumor necrosis factor receptor 1</fullName>
    </recommendedName>
</protein>
<keyword evidence="5" id="KW-0325">Glycoprotein</keyword>
<dbReference type="PROSITE" id="PS00652">
    <property type="entry name" value="TNFR_NGFR_1"/>
    <property type="match status" value="1"/>
</dbReference>
<evidence type="ECO:0000256" key="8">
    <source>
        <dbReference type="SAM" id="Phobius"/>
    </source>
</evidence>
<dbReference type="SUPFAM" id="SSF57586">
    <property type="entry name" value="TNF receptor-like"/>
    <property type="match status" value="2"/>
</dbReference>
<feature type="disulfide bond" evidence="6">
    <location>
        <begin position="134"/>
        <end position="152"/>
    </location>
</feature>
<organism evidence="12 13">
    <name type="scientific">Culter alburnus</name>
    <name type="common">Topmouth culter</name>
    <dbReference type="NCBI Taxonomy" id="194366"/>
    <lineage>
        <taxon>Eukaryota</taxon>
        <taxon>Metazoa</taxon>
        <taxon>Chordata</taxon>
        <taxon>Craniata</taxon>
        <taxon>Vertebrata</taxon>
        <taxon>Euteleostomi</taxon>
        <taxon>Actinopterygii</taxon>
        <taxon>Neopterygii</taxon>
        <taxon>Teleostei</taxon>
        <taxon>Ostariophysi</taxon>
        <taxon>Cypriniformes</taxon>
        <taxon>Xenocyprididae</taxon>
        <taxon>Xenocypridinae</taxon>
        <taxon>Culter</taxon>
    </lineage>
</organism>
<dbReference type="InterPro" id="IPR052493">
    <property type="entry name" value="TNFRSF1A"/>
</dbReference>
<sequence>MWKCQMLCTCALLILISQSYIISISGARNESCPEDEYLSKNGFCCNKCHAGFKLKAECPKPGMKSECVKCEDGAYLDQPNYNPNCFRCQKCKHNSKESSECTHKTNRGCECMKGYYRMKLSHTDWECYRCKPVCGPGQVKTGDCGGEQNTQCECEKNHYPTKNNKSCELCVKCQTGCEHLCISSTINPNKSAKPTTSSDTLPQILVPVCACITVVALGVFMLYEGLRLWRKRNHALSSQKSSPAPEGQTLIYMPPDKINESVPSTNQPCEPEQNRKLPDCVPREIKIHEFFYFVLDEVPVARFKELVRRLGVSEQNIERAEQDHRKYKDAQYQMLKVWSDSGSGGGSNVLPYHRIQMFIETLREMYLVNCADNIENRFLSQDTSAS</sequence>
<dbReference type="GO" id="GO:0043235">
    <property type="term" value="C:receptor complex"/>
    <property type="evidence" value="ECO:0007669"/>
    <property type="project" value="TreeGrafter"/>
</dbReference>
<feature type="repeat" description="TNFR-Cys" evidence="6">
    <location>
        <begin position="110"/>
        <end position="152"/>
    </location>
</feature>
<dbReference type="EMBL" id="JAWDJR010000016">
    <property type="protein sequence ID" value="KAK9960588.1"/>
    <property type="molecule type" value="Genomic_DNA"/>
</dbReference>
<dbReference type="GO" id="GO:0045121">
    <property type="term" value="C:membrane raft"/>
    <property type="evidence" value="ECO:0007669"/>
    <property type="project" value="TreeGrafter"/>
</dbReference>
<dbReference type="GO" id="GO:0005031">
    <property type="term" value="F:tumor necrosis factor receptor activity"/>
    <property type="evidence" value="ECO:0007669"/>
    <property type="project" value="TreeGrafter"/>
</dbReference>
<dbReference type="Pfam" id="PF00531">
    <property type="entry name" value="Death"/>
    <property type="match status" value="1"/>
</dbReference>
<dbReference type="AlphaFoldDB" id="A0AAW1ZI90"/>
<keyword evidence="4 6" id="KW-1015">Disulfide bond</keyword>
<dbReference type="PROSITE" id="PS50017">
    <property type="entry name" value="DEATH_DOMAIN"/>
    <property type="match status" value="1"/>
</dbReference>
<dbReference type="PANTHER" id="PTHR46861:SF1">
    <property type="entry name" value="TUMOR NECROSIS FACTOR RECEPTOR SUPERFAMILY MEMBER 1A"/>
    <property type="match status" value="1"/>
</dbReference>
<evidence type="ECO:0000256" key="1">
    <source>
        <dbReference type="ARBA" id="ARBA00022703"/>
    </source>
</evidence>
<proteinExistence type="predicted"/>
<evidence type="ECO:0000259" key="10">
    <source>
        <dbReference type="PROSITE" id="PS50017"/>
    </source>
</evidence>
<evidence type="ECO:0000256" key="6">
    <source>
        <dbReference type="PROSITE-ProRule" id="PRU00206"/>
    </source>
</evidence>